<dbReference type="Pfam" id="PF02826">
    <property type="entry name" value="2-Hacid_dh_C"/>
    <property type="match status" value="1"/>
</dbReference>
<keyword evidence="5" id="KW-1185">Reference proteome</keyword>
<accession>A0ABT2YUI4</accession>
<dbReference type="InterPro" id="IPR006140">
    <property type="entry name" value="D-isomer_DH_NAD-bd"/>
</dbReference>
<dbReference type="InterPro" id="IPR036291">
    <property type="entry name" value="NAD(P)-bd_dom_sf"/>
</dbReference>
<evidence type="ECO:0000256" key="2">
    <source>
        <dbReference type="ARBA" id="ARBA00023027"/>
    </source>
</evidence>
<reference evidence="4 5" key="1">
    <citation type="submission" date="2022-10" db="EMBL/GenBank/DDBJ databases">
        <title>Marinomonas transparenta sp. nov. and Marinomonas sargassi sp. nov., isolated from marine alga (Sargassum natans (L.) Gaillon).</title>
        <authorList>
            <person name="Wang Y."/>
        </authorList>
    </citation>
    <scope>NUCLEOTIDE SEQUENCE [LARGE SCALE GENOMIC DNA]</scope>
    <source>
        <strain evidence="4 5">C2222</strain>
    </source>
</reference>
<evidence type="ECO:0000259" key="3">
    <source>
        <dbReference type="Pfam" id="PF02826"/>
    </source>
</evidence>
<protein>
    <submittedName>
        <fullName evidence="4">Glyoxylate/hydroxypyruvate reductase A</fullName>
    </submittedName>
</protein>
<organism evidence="4 5">
    <name type="scientific">Marinomonas sargassi</name>
    <dbReference type="NCBI Taxonomy" id="2984494"/>
    <lineage>
        <taxon>Bacteria</taxon>
        <taxon>Pseudomonadati</taxon>
        <taxon>Pseudomonadota</taxon>
        <taxon>Gammaproteobacteria</taxon>
        <taxon>Oceanospirillales</taxon>
        <taxon>Oceanospirillaceae</taxon>
        <taxon>Marinomonas</taxon>
    </lineage>
</organism>
<keyword evidence="1" id="KW-0560">Oxidoreductase</keyword>
<feature type="domain" description="D-isomer specific 2-hydroxyacid dehydrogenase NAD-binding" evidence="3">
    <location>
        <begin position="105"/>
        <end position="275"/>
    </location>
</feature>
<evidence type="ECO:0000256" key="1">
    <source>
        <dbReference type="ARBA" id="ARBA00023002"/>
    </source>
</evidence>
<evidence type="ECO:0000313" key="4">
    <source>
        <dbReference type="EMBL" id="MCV2403540.1"/>
    </source>
</evidence>
<dbReference type="Gene3D" id="3.40.50.720">
    <property type="entry name" value="NAD(P)-binding Rossmann-like Domain"/>
    <property type="match status" value="2"/>
</dbReference>
<dbReference type="SUPFAM" id="SSF51735">
    <property type="entry name" value="NAD(P)-binding Rossmann-fold domains"/>
    <property type="match status" value="1"/>
</dbReference>
<sequence>MNSIILLASNEISFNQELIEYAKKHRPDTEWVLPDDERASLAKVAACWFPDKEILKSFPNLQLLHSLAAGVEHLDEKLLTAGLPICRIVDKHQQQGMFEYVLWGVLHAHRDFDRAIENQKNCLFERYAQCPAKHIHISVLGLGVLGKHVAQSLASFGYTVSGWSKSPKSLDKVNCFSGEDSLDSLLEKTDILVNLLPLSSATYHILSKPLFDTLPKGSYVINCGRGGHVKDEDLINAVTSGHLRGALLDVFEEEPLPASHPFWHTERVVITPHMASAASISVIVDQVSDNTHSLLMNQALQNTIDTTKGY</sequence>
<dbReference type="CDD" id="cd12164">
    <property type="entry name" value="GDH_like_2"/>
    <property type="match status" value="1"/>
</dbReference>
<keyword evidence="2" id="KW-0520">NAD</keyword>
<proteinExistence type="predicted"/>
<dbReference type="Proteomes" id="UP001209713">
    <property type="component" value="Unassembled WGS sequence"/>
</dbReference>
<name>A0ABT2YUI4_9GAMM</name>
<evidence type="ECO:0000313" key="5">
    <source>
        <dbReference type="Proteomes" id="UP001209713"/>
    </source>
</evidence>
<dbReference type="RefSeq" id="WP_263530919.1">
    <property type="nucleotide sequence ID" value="NZ_JAOVZB010000005.1"/>
</dbReference>
<dbReference type="EMBL" id="JAOVZB010000005">
    <property type="protein sequence ID" value="MCV2403540.1"/>
    <property type="molecule type" value="Genomic_DNA"/>
</dbReference>
<dbReference type="PANTHER" id="PTHR43333">
    <property type="entry name" value="2-HACID_DH_C DOMAIN-CONTAINING PROTEIN"/>
    <property type="match status" value="1"/>
</dbReference>
<comment type="caution">
    <text evidence="4">The sequence shown here is derived from an EMBL/GenBank/DDBJ whole genome shotgun (WGS) entry which is preliminary data.</text>
</comment>
<dbReference type="PANTHER" id="PTHR43333:SF1">
    <property type="entry name" value="D-ISOMER SPECIFIC 2-HYDROXYACID DEHYDROGENASE NAD-BINDING DOMAIN-CONTAINING PROTEIN"/>
    <property type="match status" value="1"/>
</dbReference>
<gene>
    <name evidence="4" type="ORF">OFY17_11720</name>
</gene>
<dbReference type="SUPFAM" id="SSF52283">
    <property type="entry name" value="Formate/glycerate dehydrogenase catalytic domain-like"/>
    <property type="match status" value="1"/>
</dbReference>